<dbReference type="Pfam" id="PF17919">
    <property type="entry name" value="RT_RNaseH_2"/>
    <property type="match status" value="1"/>
</dbReference>
<dbReference type="InterPro" id="IPR043128">
    <property type="entry name" value="Rev_trsase/Diguanyl_cyclase"/>
</dbReference>
<reference evidence="3 4" key="1">
    <citation type="submission" date="2024-04" db="EMBL/GenBank/DDBJ databases">
        <authorList>
            <person name="Fracassetti M."/>
        </authorList>
    </citation>
    <scope>NUCLEOTIDE SEQUENCE [LARGE SCALE GENOMIC DNA]</scope>
</reference>
<dbReference type="AlphaFoldDB" id="A0AAV2CIT7"/>
<dbReference type="Proteomes" id="UP001497516">
    <property type="component" value="Chromosome 1"/>
</dbReference>
<dbReference type="CDD" id="cd09274">
    <property type="entry name" value="RNase_HI_RT_Ty3"/>
    <property type="match status" value="1"/>
</dbReference>
<protein>
    <recommendedName>
        <fullName evidence="2">Reverse transcriptase/retrotransposon-derived protein RNase H-like domain-containing protein</fullName>
    </recommendedName>
</protein>
<dbReference type="Gene3D" id="3.30.70.270">
    <property type="match status" value="1"/>
</dbReference>
<sequence>MQETNQALSWEKSHFMVREGIVLGHKISKRGIEVDRAKVETISKIPLPTTVKDIRSFLRHDGFYRRFIENFSKIALPLAKLLKKDAPFLFTKECLEAFKILKAKLTDAPIMVSPDQSLPFELMCDASDYEVGAVLGQRRRRTTFSAFGPTPLPFQPIFYASRTLNDAQENYTTIKKELLAVIFAFDKFRSYLVLSKVIVYTDHSAIRLLMNKADANP</sequence>
<proteinExistence type="predicted"/>
<accession>A0AAV2CIT7</accession>
<gene>
    <name evidence="3" type="ORF">LTRI10_LOCUS3938</name>
</gene>
<organism evidence="3 4">
    <name type="scientific">Linum trigynum</name>
    <dbReference type="NCBI Taxonomy" id="586398"/>
    <lineage>
        <taxon>Eukaryota</taxon>
        <taxon>Viridiplantae</taxon>
        <taxon>Streptophyta</taxon>
        <taxon>Embryophyta</taxon>
        <taxon>Tracheophyta</taxon>
        <taxon>Spermatophyta</taxon>
        <taxon>Magnoliopsida</taxon>
        <taxon>eudicotyledons</taxon>
        <taxon>Gunneridae</taxon>
        <taxon>Pentapetalae</taxon>
        <taxon>rosids</taxon>
        <taxon>fabids</taxon>
        <taxon>Malpighiales</taxon>
        <taxon>Linaceae</taxon>
        <taxon>Linum</taxon>
    </lineage>
</organism>
<keyword evidence="1" id="KW-0511">Multifunctional enzyme</keyword>
<feature type="domain" description="Reverse transcriptase/retrotransposon-derived protein RNase H-like" evidence="2">
    <location>
        <begin position="90"/>
        <end position="199"/>
    </location>
</feature>
<dbReference type="PANTHER" id="PTHR37984">
    <property type="entry name" value="PROTEIN CBG26694"/>
    <property type="match status" value="1"/>
</dbReference>
<dbReference type="InterPro" id="IPR050951">
    <property type="entry name" value="Retrovirus_Pol_polyprotein"/>
</dbReference>
<dbReference type="EMBL" id="OZ034813">
    <property type="protein sequence ID" value="CAL1356223.1"/>
    <property type="molecule type" value="Genomic_DNA"/>
</dbReference>
<evidence type="ECO:0000313" key="3">
    <source>
        <dbReference type="EMBL" id="CAL1356223.1"/>
    </source>
</evidence>
<dbReference type="PANTHER" id="PTHR37984:SF5">
    <property type="entry name" value="PROTEIN NYNRIN-LIKE"/>
    <property type="match status" value="1"/>
</dbReference>
<dbReference type="InterPro" id="IPR041577">
    <property type="entry name" value="RT_RNaseH_2"/>
</dbReference>
<evidence type="ECO:0000256" key="1">
    <source>
        <dbReference type="ARBA" id="ARBA00023268"/>
    </source>
</evidence>
<keyword evidence="4" id="KW-1185">Reference proteome</keyword>
<evidence type="ECO:0000259" key="2">
    <source>
        <dbReference type="Pfam" id="PF17919"/>
    </source>
</evidence>
<dbReference type="FunFam" id="3.30.70.270:FF:000020">
    <property type="entry name" value="Transposon Tf2-6 polyprotein-like Protein"/>
    <property type="match status" value="1"/>
</dbReference>
<evidence type="ECO:0000313" key="4">
    <source>
        <dbReference type="Proteomes" id="UP001497516"/>
    </source>
</evidence>
<name>A0AAV2CIT7_9ROSI</name>
<dbReference type="SUPFAM" id="SSF56672">
    <property type="entry name" value="DNA/RNA polymerases"/>
    <property type="match status" value="1"/>
</dbReference>
<dbReference type="GO" id="GO:0003824">
    <property type="term" value="F:catalytic activity"/>
    <property type="evidence" value="ECO:0007669"/>
    <property type="project" value="UniProtKB-KW"/>
</dbReference>
<dbReference type="InterPro" id="IPR043502">
    <property type="entry name" value="DNA/RNA_pol_sf"/>
</dbReference>